<evidence type="ECO:0000313" key="8">
    <source>
        <dbReference type="Proteomes" id="UP001237642"/>
    </source>
</evidence>
<dbReference type="SUPFAM" id="SSF56112">
    <property type="entry name" value="Protein kinase-like (PK-like)"/>
    <property type="match status" value="1"/>
</dbReference>
<dbReference type="Gene3D" id="3.80.10.10">
    <property type="entry name" value="Ribonuclease Inhibitor"/>
    <property type="match status" value="1"/>
</dbReference>
<evidence type="ECO:0000256" key="5">
    <source>
        <dbReference type="ARBA" id="ARBA00023180"/>
    </source>
</evidence>
<accession>A0AAD8HIS3</accession>
<dbReference type="GO" id="GO:0016020">
    <property type="term" value="C:membrane"/>
    <property type="evidence" value="ECO:0007669"/>
    <property type="project" value="UniProtKB-SubCell"/>
</dbReference>
<evidence type="ECO:0000313" key="7">
    <source>
        <dbReference type="EMBL" id="KAK1366972.1"/>
    </source>
</evidence>
<evidence type="ECO:0000256" key="3">
    <source>
        <dbReference type="ARBA" id="ARBA00022741"/>
    </source>
</evidence>
<reference evidence="7" key="2">
    <citation type="submission" date="2023-05" db="EMBL/GenBank/DDBJ databases">
        <authorList>
            <person name="Schelkunov M.I."/>
        </authorList>
    </citation>
    <scope>NUCLEOTIDE SEQUENCE</scope>
    <source>
        <strain evidence="7">Hsosn_3</strain>
        <tissue evidence="7">Leaf</tissue>
    </source>
</reference>
<name>A0AAD8HIS3_9APIA</name>
<keyword evidence="1" id="KW-0433">Leucine-rich repeat</keyword>
<evidence type="ECO:0000256" key="1">
    <source>
        <dbReference type="ARBA" id="ARBA00022614"/>
    </source>
</evidence>
<dbReference type="Proteomes" id="UP001237642">
    <property type="component" value="Unassembled WGS sequence"/>
</dbReference>
<dbReference type="InterPro" id="IPR001245">
    <property type="entry name" value="Ser-Thr/Tyr_kinase_cat_dom"/>
</dbReference>
<dbReference type="AlphaFoldDB" id="A0AAD8HIS3"/>
<protein>
    <recommendedName>
        <fullName evidence="6">Protein kinase domain-containing protein</fullName>
    </recommendedName>
</protein>
<proteinExistence type="predicted"/>
<dbReference type="InterPro" id="IPR032675">
    <property type="entry name" value="LRR_dom_sf"/>
</dbReference>
<dbReference type="EMBL" id="JAUIZM010000009">
    <property type="protein sequence ID" value="KAK1366972.1"/>
    <property type="molecule type" value="Genomic_DNA"/>
</dbReference>
<dbReference type="GO" id="GO:0005524">
    <property type="term" value="F:ATP binding"/>
    <property type="evidence" value="ECO:0007669"/>
    <property type="project" value="UniProtKB-KW"/>
</dbReference>
<dbReference type="Pfam" id="PF07714">
    <property type="entry name" value="PK_Tyr_Ser-Thr"/>
    <property type="match status" value="1"/>
</dbReference>
<evidence type="ECO:0000259" key="6">
    <source>
        <dbReference type="PROSITE" id="PS50011"/>
    </source>
</evidence>
<keyword evidence="3" id="KW-0547">Nucleotide-binding</keyword>
<keyword evidence="8" id="KW-1185">Reference proteome</keyword>
<dbReference type="SUPFAM" id="SSF52058">
    <property type="entry name" value="L domain-like"/>
    <property type="match status" value="1"/>
</dbReference>
<keyword evidence="5" id="KW-0325">Glycoprotein</keyword>
<dbReference type="PROSITE" id="PS50011">
    <property type="entry name" value="PROTEIN_KINASE_DOM"/>
    <property type="match status" value="1"/>
</dbReference>
<dbReference type="InterPro" id="IPR011009">
    <property type="entry name" value="Kinase-like_dom_sf"/>
</dbReference>
<organism evidence="7 8">
    <name type="scientific">Heracleum sosnowskyi</name>
    <dbReference type="NCBI Taxonomy" id="360622"/>
    <lineage>
        <taxon>Eukaryota</taxon>
        <taxon>Viridiplantae</taxon>
        <taxon>Streptophyta</taxon>
        <taxon>Embryophyta</taxon>
        <taxon>Tracheophyta</taxon>
        <taxon>Spermatophyta</taxon>
        <taxon>Magnoliopsida</taxon>
        <taxon>eudicotyledons</taxon>
        <taxon>Gunneridae</taxon>
        <taxon>Pentapetalae</taxon>
        <taxon>asterids</taxon>
        <taxon>campanulids</taxon>
        <taxon>Apiales</taxon>
        <taxon>Apiaceae</taxon>
        <taxon>Apioideae</taxon>
        <taxon>apioid superclade</taxon>
        <taxon>Tordylieae</taxon>
        <taxon>Tordyliinae</taxon>
        <taxon>Heracleum</taxon>
    </lineage>
</organism>
<dbReference type="GO" id="GO:0004672">
    <property type="term" value="F:protein kinase activity"/>
    <property type="evidence" value="ECO:0007669"/>
    <property type="project" value="InterPro"/>
</dbReference>
<feature type="domain" description="Protein kinase" evidence="6">
    <location>
        <begin position="1"/>
        <end position="143"/>
    </location>
</feature>
<keyword evidence="4" id="KW-0067">ATP-binding</keyword>
<keyword evidence="2" id="KW-0677">Repeat</keyword>
<evidence type="ECO:0000256" key="2">
    <source>
        <dbReference type="ARBA" id="ARBA00022737"/>
    </source>
</evidence>
<gene>
    <name evidence="7" type="ORF">POM88_042533</name>
</gene>
<dbReference type="PANTHER" id="PTHR48056:SF81">
    <property type="entry name" value="RECEPTOR PROTEIN-TYROSINE KINASE CEPR1"/>
    <property type="match status" value="1"/>
</dbReference>
<dbReference type="PANTHER" id="PTHR48056">
    <property type="entry name" value="LRR RECEPTOR-LIKE SERINE/THREONINE-PROTEIN KINASE-RELATED"/>
    <property type="match status" value="1"/>
</dbReference>
<dbReference type="GO" id="GO:0033612">
    <property type="term" value="F:receptor serine/threonine kinase binding"/>
    <property type="evidence" value="ECO:0007669"/>
    <property type="project" value="TreeGrafter"/>
</dbReference>
<dbReference type="Gene3D" id="1.10.510.10">
    <property type="entry name" value="Transferase(Phosphotransferase) domain 1"/>
    <property type="match status" value="1"/>
</dbReference>
<dbReference type="InterPro" id="IPR000719">
    <property type="entry name" value="Prot_kinase_dom"/>
</dbReference>
<reference evidence="7" key="1">
    <citation type="submission" date="2023-02" db="EMBL/GenBank/DDBJ databases">
        <title>Genome of toxic invasive species Heracleum sosnowskyi carries increased number of genes despite the absence of recent whole-genome duplications.</title>
        <authorList>
            <person name="Schelkunov M."/>
            <person name="Shtratnikova V."/>
            <person name="Makarenko M."/>
            <person name="Klepikova A."/>
            <person name="Omelchenko D."/>
            <person name="Novikova G."/>
            <person name="Obukhova E."/>
            <person name="Bogdanov V."/>
            <person name="Penin A."/>
            <person name="Logacheva M."/>
        </authorList>
    </citation>
    <scope>NUCLEOTIDE SEQUENCE</scope>
    <source>
        <strain evidence="7">Hsosn_3</strain>
        <tissue evidence="7">Leaf</tissue>
    </source>
</reference>
<comment type="caution">
    <text evidence="7">The sequence shown here is derived from an EMBL/GenBank/DDBJ whole genome shotgun (WGS) entry which is preliminary data.</text>
</comment>
<dbReference type="InterPro" id="IPR050647">
    <property type="entry name" value="Plant_LRR-RLKs"/>
</dbReference>
<evidence type="ECO:0000256" key="4">
    <source>
        <dbReference type="ARBA" id="ARBA00022840"/>
    </source>
</evidence>
<sequence>MISGILPPEISDAINLVKIDLSNNLLSDPVPSEIGNLKRLNFLVFQGNKFNLATKKRKKNKFNSSVPETLYVLDLSSNLLKGLDSNLLVYEYMPNGNLLDSLHKGKVLLDWPTRHQIALDVAQGLANLHHDLVPSIIHRDISS</sequence>